<gene>
    <name evidence="7" type="ORF">ASPVEDRAFT_38391</name>
</gene>
<comment type="subcellular location">
    <subcellularLocation>
        <location evidence="1">Membrane</location>
        <topology evidence="1">Multi-pass membrane protein</topology>
    </subcellularLocation>
</comment>
<keyword evidence="2 5" id="KW-0812">Transmembrane</keyword>
<evidence type="ECO:0000256" key="1">
    <source>
        <dbReference type="ARBA" id="ARBA00004141"/>
    </source>
</evidence>
<proteinExistence type="predicted"/>
<dbReference type="GeneID" id="63727202"/>
<dbReference type="VEuPathDB" id="FungiDB:ASPVEDRAFT_38391"/>
<feature type="transmembrane region" description="Helical" evidence="5">
    <location>
        <begin position="58"/>
        <end position="89"/>
    </location>
</feature>
<dbReference type="RefSeq" id="XP_040664690.1">
    <property type="nucleotide sequence ID" value="XM_040811691.1"/>
</dbReference>
<evidence type="ECO:0000313" key="8">
    <source>
        <dbReference type="Proteomes" id="UP000184073"/>
    </source>
</evidence>
<feature type="transmembrane region" description="Helical" evidence="5">
    <location>
        <begin position="357"/>
        <end position="377"/>
    </location>
</feature>
<evidence type="ECO:0000256" key="2">
    <source>
        <dbReference type="ARBA" id="ARBA00022692"/>
    </source>
</evidence>
<feature type="transmembrane region" description="Helical" evidence="5">
    <location>
        <begin position="252"/>
        <end position="272"/>
    </location>
</feature>
<organism evidence="7 8">
    <name type="scientific">Aspergillus versicolor CBS 583.65</name>
    <dbReference type="NCBI Taxonomy" id="1036611"/>
    <lineage>
        <taxon>Eukaryota</taxon>
        <taxon>Fungi</taxon>
        <taxon>Dikarya</taxon>
        <taxon>Ascomycota</taxon>
        <taxon>Pezizomycotina</taxon>
        <taxon>Eurotiomycetes</taxon>
        <taxon>Eurotiomycetidae</taxon>
        <taxon>Eurotiales</taxon>
        <taxon>Aspergillaceae</taxon>
        <taxon>Aspergillus</taxon>
        <taxon>Aspergillus subgen. Nidulantes</taxon>
    </lineage>
</organism>
<dbReference type="PANTHER" id="PTHR23501">
    <property type="entry name" value="MAJOR FACILITATOR SUPERFAMILY"/>
    <property type="match status" value="1"/>
</dbReference>
<evidence type="ECO:0000256" key="4">
    <source>
        <dbReference type="ARBA" id="ARBA00023136"/>
    </source>
</evidence>
<dbReference type="InterPro" id="IPR020846">
    <property type="entry name" value="MFS_dom"/>
</dbReference>
<dbReference type="EMBL" id="KV878126">
    <property type="protein sequence ID" value="OJI98927.1"/>
    <property type="molecule type" value="Genomic_DNA"/>
</dbReference>
<dbReference type="Gene3D" id="1.20.1250.20">
    <property type="entry name" value="MFS general substrate transporter like domains"/>
    <property type="match status" value="1"/>
</dbReference>
<feature type="transmembrane region" description="Helical" evidence="5">
    <location>
        <begin position="313"/>
        <end position="337"/>
    </location>
</feature>
<dbReference type="Proteomes" id="UP000184073">
    <property type="component" value="Unassembled WGS sequence"/>
</dbReference>
<keyword evidence="4 5" id="KW-0472">Membrane</keyword>
<dbReference type="InterPro" id="IPR011701">
    <property type="entry name" value="MFS"/>
</dbReference>
<dbReference type="Pfam" id="PF07690">
    <property type="entry name" value="MFS_1"/>
    <property type="match status" value="1"/>
</dbReference>
<dbReference type="PROSITE" id="PS50850">
    <property type="entry name" value="MFS"/>
    <property type="match status" value="1"/>
</dbReference>
<dbReference type="GO" id="GO:0022857">
    <property type="term" value="F:transmembrane transporter activity"/>
    <property type="evidence" value="ECO:0007669"/>
    <property type="project" value="InterPro"/>
</dbReference>
<reference evidence="8" key="1">
    <citation type="journal article" date="2017" name="Genome Biol.">
        <title>Comparative genomics reveals high biological diversity and specific adaptations in the industrially and medically important fungal genus Aspergillus.</title>
        <authorList>
            <person name="de Vries R.P."/>
            <person name="Riley R."/>
            <person name="Wiebenga A."/>
            <person name="Aguilar-Osorio G."/>
            <person name="Amillis S."/>
            <person name="Uchima C.A."/>
            <person name="Anderluh G."/>
            <person name="Asadollahi M."/>
            <person name="Askin M."/>
            <person name="Barry K."/>
            <person name="Battaglia E."/>
            <person name="Bayram O."/>
            <person name="Benocci T."/>
            <person name="Braus-Stromeyer S.A."/>
            <person name="Caldana C."/>
            <person name="Canovas D."/>
            <person name="Cerqueira G.C."/>
            <person name="Chen F."/>
            <person name="Chen W."/>
            <person name="Choi C."/>
            <person name="Clum A."/>
            <person name="Dos Santos R.A."/>
            <person name="Damasio A.R."/>
            <person name="Diallinas G."/>
            <person name="Emri T."/>
            <person name="Fekete E."/>
            <person name="Flipphi M."/>
            <person name="Freyberg S."/>
            <person name="Gallo A."/>
            <person name="Gournas C."/>
            <person name="Habgood R."/>
            <person name="Hainaut M."/>
            <person name="Harispe M.L."/>
            <person name="Henrissat B."/>
            <person name="Hilden K.S."/>
            <person name="Hope R."/>
            <person name="Hossain A."/>
            <person name="Karabika E."/>
            <person name="Karaffa L."/>
            <person name="Karanyi Z."/>
            <person name="Krasevec N."/>
            <person name="Kuo A."/>
            <person name="Kusch H."/>
            <person name="LaButti K."/>
            <person name="Lagendijk E.L."/>
            <person name="Lapidus A."/>
            <person name="Levasseur A."/>
            <person name="Lindquist E."/>
            <person name="Lipzen A."/>
            <person name="Logrieco A.F."/>
            <person name="MacCabe A."/>
            <person name="Maekelae M.R."/>
            <person name="Malavazi I."/>
            <person name="Melin P."/>
            <person name="Meyer V."/>
            <person name="Mielnichuk N."/>
            <person name="Miskei M."/>
            <person name="Molnar A.P."/>
            <person name="Mule G."/>
            <person name="Ngan C.Y."/>
            <person name="Orejas M."/>
            <person name="Orosz E."/>
            <person name="Ouedraogo J.P."/>
            <person name="Overkamp K.M."/>
            <person name="Park H.-S."/>
            <person name="Perrone G."/>
            <person name="Piumi F."/>
            <person name="Punt P.J."/>
            <person name="Ram A.F."/>
            <person name="Ramon A."/>
            <person name="Rauscher S."/>
            <person name="Record E."/>
            <person name="Riano-Pachon D.M."/>
            <person name="Robert V."/>
            <person name="Roehrig J."/>
            <person name="Ruller R."/>
            <person name="Salamov A."/>
            <person name="Salih N.S."/>
            <person name="Samson R.A."/>
            <person name="Sandor E."/>
            <person name="Sanguinetti M."/>
            <person name="Schuetze T."/>
            <person name="Sepcic K."/>
            <person name="Shelest E."/>
            <person name="Sherlock G."/>
            <person name="Sophianopoulou V."/>
            <person name="Squina F.M."/>
            <person name="Sun H."/>
            <person name="Susca A."/>
            <person name="Todd R.B."/>
            <person name="Tsang A."/>
            <person name="Unkles S.E."/>
            <person name="van de Wiele N."/>
            <person name="van Rossen-Uffink D."/>
            <person name="Oliveira J.V."/>
            <person name="Vesth T.C."/>
            <person name="Visser J."/>
            <person name="Yu J.-H."/>
            <person name="Zhou M."/>
            <person name="Andersen M.R."/>
            <person name="Archer D.B."/>
            <person name="Baker S.E."/>
            <person name="Benoit I."/>
            <person name="Brakhage A.A."/>
            <person name="Braus G.H."/>
            <person name="Fischer R."/>
            <person name="Frisvad J.C."/>
            <person name="Goldman G.H."/>
            <person name="Houbraken J."/>
            <person name="Oakley B."/>
            <person name="Pocsi I."/>
            <person name="Scazzocchio C."/>
            <person name="Seiboth B."/>
            <person name="vanKuyk P.A."/>
            <person name="Wortman J."/>
            <person name="Dyer P.S."/>
            <person name="Grigoriev I.V."/>
        </authorList>
    </citation>
    <scope>NUCLEOTIDE SEQUENCE [LARGE SCALE GENOMIC DNA]</scope>
    <source>
        <strain evidence="8">CBS 583.65</strain>
    </source>
</reference>
<evidence type="ECO:0000259" key="6">
    <source>
        <dbReference type="PROSITE" id="PS50850"/>
    </source>
</evidence>
<evidence type="ECO:0000256" key="3">
    <source>
        <dbReference type="ARBA" id="ARBA00022989"/>
    </source>
</evidence>
<feature type="transmembrane region" description="Helical" evidence="5">
    <location>
        <begin position="284"/>
        <end position="301"/>
    </location>
</feature>
<protein>
    <recommendedName>
        <fullName evidence="6">Major facilitator superfamily (MFS) profile domain-containing protein</fullName>
    </recommendedName>
</protein>
<feature type="transmembrane region" description="Helical" evidence="5">
    <location>
        <begin position="389"/>
        <end position="410"/>
    </location>
</feature>
<dbReference type="AlphaFoldDB" id="A0A1L9PBM0"/>
<keyword evidence="3 5" id="KW-1133">Transmembrane helix</keyword>
<dbReference type="PANTHER" id="PTHR23501:SF149">
    <property type="entry name" value="MULTIDRUG TRANSPORTER, PUTATIVE (AFU_ORTHOLOGUE AFUA_5G10430)-RELATED"/>
    <property type="match status" value="1"/>
</dbReference>
<dbReference type="GO" id="GO:0005886">
    <property type="term" value="C:plasma membrane"/>
    <property type="evidence" value="ECO:0007669"/>
    <property type="project" value="TreeGrafter"/>
</dbReference>
<feature type="transmembrane region" description="Helical" evidence="5">
    <location>
        <begin position="126"/>
        <end position="145"/>
    </location>
</feature>
<evidence type="ECO:0000313" key="7">
    <source>
        <dbReference type="EMBL" id="OJI98927.1"/>
    </source>
</evidence>
<keyword evidence="8" id="KW-1185">Reference proteome</keyword>
<dbReference type="InterPro" id="IPR036259">
    <property type="entry name" value="MFS_trans_sf"/>
</dbReference>
<feature type="transmembrane region" description="Helical" evidence="5">
    <location>
        <begin position="157"/>
        <end position="176"/>
    </location>
</feature>
<name>A0A1L9PBM0_ASPVE</name>
<dbReference type="STRING" id="1036611.A0A1L9PBM0"/>
<feature type="transmembrane region" description="Helical" evidence="5">
    <location>
        <begin position="214"/>
        <end position="232"/>
    </location>
</feature>
<feature type="transmembrane region" description="Helical" evidence="5">
    <location>
        <begin position="536"/>
        <end position="555"/>
    </location>
</feature>
<evidence type="ECO:0000256" key="5">
    <source>
        <dbReference type="SAM" id="Phobius"/>
    </source>
</evidence>
<sequence length="556" mass="61061">MRAGIIEIGHADDGFRAQLHQNTSTENLAGGIFLQHPSFSESSEDLETNFWKPRVKEWLVLSCVSLVAMLDAFDATMMVPIIPVLSAVFKQPLRSVLWIDTSYFLASAASKPLFAMLSEVFGQGPTLIAAVVITTAGTGVCSGSLDMPSLVAGRLFQGMGNGGAMAVSLLLVTDLIPYPHRVRFSDHICRAWAFGAMLGPVSGGFFGQYGNWNWTFYFSYVFCALSLLVAPFAIDLRDCNIIYRRAMYEMDWIGAVLTSIGIGSLLAGISWIGRPPIEWNDWRILVSSCVGGVVMVCLLLYESILVSHPMFNLGIFSSISTIMLYIGCLLHGILVLWHLHYLSMYVFLVKISSPTLTGVSIIAITAPALPVLFLTAKMWGGRYPFRPRWIIRAGWVLNLLSSGCFMLLTANTPTPGWVFILSAAGVSHALLISGHNICSNLESPIHKRKEQDTRKPILGDRSSSPAFAMVMYSVLRTWGMCIAIPVGGCVVLTQMAKELHQNPAEPSGSLAWKDEIKLSQDNREELGHVFLSGFRVVWWFFMGVSTLGGLSSLLIR</sequence>
<feature type="transmembrane region" description="Helical" evidence="5">
    <location>
        <begin position="477"/>
        <end position="496"/>
    </location>
</feature>
<feature type="transmembrane region" description="Helical" evidence="5">
    <location>
        <begin position="416"/>
        <end position="438"/>
    </location>
</feature>
<dbReference type="OrthoDB" id="2351791at2759"/>
<dbReference type="SUPFAM" id="SSF103473">
    <property type="entry name" value="MFS general substrate transporter"/>
    <property type="match status" value="1"/>
</dbReference>
<accession>A0A1L9PBM0</accession>
<feature type="domain" description="Major facilitator superfamily (MFS) profile" evidence="6">
    <location>
        <begin position="60"/>
        <end position="556"/>
    </location>
</feature>